<dbReference type="AlphaFoldDB" id="A0A165SRX1"/>
<keyword evidence="3" id="KW-1185">Reference proteome</keyword>
<organism evidence="2 3">
    <name type="scientific">Neolentinus lepideus HHB14362 ss-1</name>
    <dbReference type="NCBI Taxonomy" id="1314782"/>
    <lineage>
        <taxon>Eukaryota</taxon>
        <taxon>Fungi</taxon>
        <taxon>Dikarya</taxon>
        <taxon>Basidiomycota</taxon>
        <taxon>Agaricomycotina</taxon>
        <taxon>Agaricomycetes</taxon>
        <taxon>Gloeophyllales</taxon>
        <taxon>Gloeophyllaceae</taxon>
        <taxon>Neolentinus</taxon>
    </lineage>
</organism>
<proteinExistence type="predicted"/>
<keyword evidence="1" id="KW-1133">Transmembrane helix</keyword>
<gene>
    <name evidence="2" type="ORF">NEOLEDRAFT_1133578</name>
</gene>
<evidence type="ECO:0000313" key="3">
    <source>
        <dbReference type="Proteomes" id="UP000076761"/>
    </source>
</evidence>
<evidence type="ECO:0000256" key="1">
    <source>
        <dbReference type="SAM" id="Phobius"/>
    </source>
</evidence>
<protein>
    <submittedName>
        <fullName evidence="2">Uncharacterized protein</fullName>
    </submittedName>
</protein>
<dbReference type="Proteomes" id="UP000076761">
    <property type="component" value="Unassembled WGS sequence"/>
</dbReference>
<feature type="transmembrane region" description="Helical" evidence="1">
    <location>
        <begin position="177"/>
        <end position="206"/>
    </location>
</feature>
<dbReference type="EMBL" id="KV425571">
    <property type="protein sequence ID" value="KZT25583.1"/>
    <property type="molecule type" value="Genomic_DNA"/>
</dbReference>
<feature type="transmembrane region" description="Helical" evidence="1">
    <location>
        <begin position="119"/>
        <end position="142"/>
    </location>
</feature>
<keyword evidence="1" id="KW-0812">Transmembrane</keyword>
<name>A0A165SRX1_9AGAM</name>
<dbReference type="InParanoid" id="A0A165SRX1"/>
<feature type="transmembrane region" description="Helical" evidence="1">
    <location>
        <begin position="80"/>
        <end position="107"/>
    </location>
</feature>
<keyword evidence="1" id="KW-0472">Membrane</keyword>
<sequence>MNPIIFGLDLRNIRPSAFRSKNMWNRAYRYRPTRFVLYQLAMTITVVAECLATYALDKYLHLQDHAQSRYPGVYVYNNDIVGATGFTIFAGVFNACVFGSMYFFLLFWPESRETPMWAVIKQVGAVVAMLSVLVAAIVSTVIGATHSASIHGVDEAIRQQIIADSAVPLKYSHYSYIIAYVVLLWIGWVFTFASTVVVFVASHYYLHHQSPARPVRVGTSDSLKALQPSRTV</sequence>
<dbReference type="OrthoDB" id="3596006at2759"/>
<feature type="transmembrane region" description="Helical" evidence="1">
    <location>
        <begin position="35"/>
        <end position="56"/>
    </location>
</feature>
<accession>A0A165SRX1</accession>
<evidence type="ECO:0000313" key="2">
    <source>
        <dbReference type="EMBL" id="KZT25583.1"/>
    </source>
</evidence>
<reference evidence="2 3" key="1">
    <citation type="journal article" date="2016" name="Mol. Biol. Evol.">
        <title>Comparative Genomics of Early-Diverging Mushroom-Forming Fungi Provides Insights into the Origins of Lignocellulose Decay Capabilities.</title>
        <authorList>
            <person name="Nagy L.G."/>
            <person name="Riley R."/>
            <person name="Tritt A."/>
            <person name="Adam C."/>
            <person name="Daum C."/>
            <person name="Floudas D."/>
            <person name="Sun H."/>
            <person name="Yadav J.S."/>
            <person name="Pangilinan J."/>
            <person name="Larsson K.H."/>
            <person name="Matsuura K."/>
            <person name="Barry K."/>
            <person name="Labutti K."/>
            <person name="Kuo R."/>
            <person name="Ohm R.A."/>
            <person name="Bhattacharya S.S."/>
            <person name="Shirouzu T."/>
            <person name="Yoshinaga Y."/>
            <person name="Martin F.M."/>
            <person name="Grigoriev I.V."/>
            <person name="Hibbett D.S."/>
        </authorList>
    </citation>
    <scope>NUCLEOTIDE SEQUENCE [LARGE SCALE GENOMIC DNA]</scope>
    <source>
        <strain evidence="2 3">HHB14362 ss-1</strain>
    </source>
</reference>